<sequence length="70" mass="7550">PGRLNTVADTLSHRDADPDSDAVDTAGTVLCIRSGPSFAFIDNIRRATASAPDAQLLRQRLTDGDLEEPW</sequence>
<dbReference type="Gramene" id="AET1Gv20233600.1">
    <property type="protein sequence ID" value="AET1Gv20233600.1"/>
    <property type="gene ID" value="AET1Gv20233600"/>
</dbReference>
<keyword evidence="3" id="KW-1185">Reference proteome</keyword>
<reference evidence="2" key="4">
    <citation type="submission" date="2019-03" db="UniProtKB">
        <authorList>
            <consortium name="EnsemblPlants"/>
        </authorList>
    </citation>
    <scope>IDENTIFICATION</scope>
</reference>
<reference evidence="3" key="2">
    <citation type="journal article" date="2017" name="Nat. Plants">
        <title>The Aegilops tauschii genome reveals multiple impacts of transposons.</title>
        <authorList>
            <person name="Zhao G."/>
            <person name="Zou C."/>
            <person name="Li K."/>
            <person name="Wang K."/>
            <person name="Li T."/>
            <person name="Gao L."/>
            <person name="Zhang X."/>
            <person name="Wang H."/>
            <person name="Yang Z."/>
            <person name="Liu X."/>
            <person name="Jiang W."/>
            <person name="Mao L."/>
            <person name="Kong X."/>
            <person name="Jiao Y."/>
            <person name="Jia J."/>
        </authorList>
    </citation>
    <scope>NUCLEOTIDE SEQUENCE [LARGE SCALE GENOMIC DNA]</scope>
    <source>
        <strain evidence="3">cv. AL8/78</strain>
    </source>
</reference>
<feature type="region of interest" description="Disordered" evidence="1">
    <location>
        <begin position="1"/>
        <end position="20"/>
    </location>
</feature>
<reference evidence="3" key="1">
    <citation type="journal article" date="2014" name="Science">
        <title>Ancient hybridizations among the ancestral genomes of bread wheat.</title>
        <authorList>
            <consortium name="International Wheat Genome Sequencing Consortium,"/>
            <person name="Marcussen T."/>
            <person name="Sandve S.R."/>
            <person name="Heier L."/>
            <person name="Spannagl M."/>
            <person name="Pfeifer M."/>
            <person name="Jakobsen K.S."/>
            <person name="Wulff B.B."/>
            <person name="Steuernagel B."/>
            <person name="Mayer K.F."/>
            <person name="Olsen O.A."/>
        </authorList>
    </citation>
    <scope>NUCLEOTIDE SEQUENCE [LARGE SCALE GENOMIC DNA]</scope>
    <source>
        <strain evidence="3">cv. AL8/78</strain>
    </source>
</reference>
<proteinExistence type="predicted"/>
<organism evidence="2 3">
    <name type="scientific">Aegilops tauschii subsp. strangulata</name>
    <name type="common">Goatgrass</name>
    <dbReference type="NCBI Taxonomy" id="200361"/>
    <lineage>
        <taxon>Eukaryota</taxon>
        <taxon>Viridiplantae</taxon>
        <taxon>Streptophyta</taxon>
        <taxon>Embryophyta</taxon>
        <taxon>Tracheophyta</taxon>
        <taxon>Spermatophyta</taxon>
        <taxon>Magnoliopsida</taxon>
        <taxon>Liliopsida</taxon>
        <taxon>Poales</taxon>
        <taxon>Poaceae</taxon>
        <taxon>BOP clade</taxon>
        <taxon>Pooideae</taxon>
        <taxon>Triticodae</taxon>
        <taxon>Triticeae</taxon>
        <taxon>Triticinae</taxon>
        <taxon>Aegilops</taxon>
    </lineage>
</organism>
<name>A0A452XZX1_AEGTS</name>
<reference evidence="2" key="5">
    <citation type="journal article" date="2021" name="G3 (Bethesda)">
        <title>Aegilops tauschii genome assembly Aet v5.0 features greater sequence contiguity and improved annotation.</title>
        <authorList>
            <person name="Wang L."/>
            <person name="Zhu T."/>
            <person name="Rodriguez J.C."/>
            <person name="Deal K.R."/>
            <person name="Dubcovsky J."/>
            <person name="McGuire P.E."/>
            <person name="Lux T."/>
            <person name="Spannagl M."/>
            <person name="Mayer K.F.X."/>
            <person name="Baldrich P."/>
            <person name="Meyers B.C."/>
            <person name="Huo N."/>
            <person name="Gu Y.Q."/>
            <person name="Zhou H."/>
            <person name="Devos K.M."/>
            <person name="Bennetzen J.L."/>
            <person name="Unver T."/>
            <person name="Budak H."/>
            <person name="Gulick P.J."/>
            <person name="Galiba G."/>
            <person name="Kalapos B."/>
            <person name="Nelson D.R."/>
            <person name="Li P."/>
            <person name="You F.M."/>
            <person name="Luo M.C."/>
            <person name="Dvorak J."/>
        </authorList>
    </citation>
    <scope>NUCLEOTIDE SEQUENCE [LARGE SCALE GENOMIC DNA]</scope>
    <source>
        <strain evidence="2">cv. AL8/78</strain>
    </source>
</reference>
<reference evidence="2" key="3">
    <citation type="journal article" date="2017" name="Nature">
        <title>Genome sequence of the progenitor of the wheat D genome Aegilops tauschii.</title>
        <authorList>
            <person name="Luo M.C."/>
            <person name="Gu Y.Q."/>
            <person name="Puiu D."/>
            <person name="Wang H."/>
            <person name="Twardziok S.O."/>
            <person name="Deal K.R."/>
            <person name="Huo N."/>
            <person name="Zhu T."/>
            <person name="Wang L."/>
            <person name="Wang Y."/>
            <person name="McGuire P.E."/>
            <person name="Liu S."/>
            <person name="Long H."/>
            <person name="Ramasamy R.K."/>
            <person name="Rodriguez J.C."/>
            <person name="Van S.L."/>
            <person name="Yuan L."/>
            <person name="Wang Z."/>
            <person name="Xia Z."/>
            <person name="Xiao L."/>
            <person name="Anderson O.D."/>
            <person name="Ouyang S."/>
            <person name="Liang Y."/>
            <person name="Zimin A.V."/>
            <person name="Pertea G."/>
            <person name="Qi P."/>
            <person name="Bennetzen J.L."/>
            <person name="Dai X."/>
            <person name="Dawson M.W."/>
            <person name="Muller H.G."/>
            <person name="Kugler K."/>
            <person name="Rivarola-Duarte L."/>
            <person name="Spannagl M."/>
            <person name="Mayer K.F.X."/>
            <person name="Lu F.H."/>
            <person name="Bevan M.W."/>
            <person name="Leroy P."/>
            <person name="Li P."/>
            <person name="You F.M."/>
            <person name="Sun Q."/>
            <person name="Liu Z."/>
            <person name="Lyons E."/>
            <person name="Wicker T."/>
            <person name="Salzberg S.L."/>
            <person name="Devos K.M."/>
            <person name="Dvorak J."/>
        </authorList>
    </citation>
    <scope>NUCLEOTIDE SEQUENCE [LARGE SCALE GENOMIC DNA]</scope>
    <source>
        <strain evidence="2">cv. AL8/78</strain>
    </source>
</reference>
<evidence type="ECO:0000256" key="1">
    <source>
        <dbReference type="SAM" id="MobiDB-lite"/>
    </source>
</evidence>
<accession>A0A452XZX1</accession>
<dbReference type="Proteomes" id="UP000015105">
    <property type="component" value="Chromosome 1D"/>
</dbReference>
<evidence type="ECO:0000313" key="2">
    <source>
        <dbReference type="EnsemblPlants" id="AET1Gv20233600.1"/>
    </source>
</evidence>
<dbReference type="AlphaFoldDB" id="A0A452XZX1"/>
<evidence type="ECO:0000313" key="3">
    <source>
        <dbReference type="Proteomes" id="UP000015105"/>
    </source>
</evidence>
<protein>
    <submittedName>
        <fullName evidence="2">Uncharacterized protein</fullName>
    </submittedName>
</protein>
<dbReference type="EnsemblPlants" id="AET1Gv20233600.1">
    <property type="protein sequence ID" value="AET1Gv20233600.1"/>
    <property type="gene ID" value="AET1Gv20233600"/>
</dbReference>